<dbReference type="AlphaFoldDB" id="A0A9P6BV87"/>
<reference evidence="2" key="1">
    <citation type="submission" date="2020-11" db="EMBL/GenBank/DDBJ databases">
        <authorList>
            <consortium name="DOE Joint Genome Institute"/>
            <person name="Ahrendt S."/>
            <person name="Riley R."/>
            <person name="Andreopoulos W."/>
            <person name="Labutti K."/>
            <person name="Pangilinan J."/>
            <person name="Ruiz-Duenas F.J."/>
            <person name="Barrasa J.M."/>
            <person name="Sanchez-Garcia M."/>
            <person name="Camarero S."/>
            <person name="Miyauchi S."/>
            <person name="Serrano A."/>
            <person name="Linde D."/>
            <person name="Babiker R."/>
            <person name="Drula E."/>
            <person name="Ayuso-Fernandez I."/>
            <person name="Pacheco R."/>
            <person name="Padilla G."/>
            <person name="Ferreira P."/>
            <person name="Barriuso J."/>
            <person name="Kellner H."/>
            <person name="Castanera R."/>
            <person name="Alfaro M."/>
            <person name="Ramirez L."/>
            <person name="Pisabarro A.G."/>
            <person name="Kuo A."/>
            <person name="Tritt A."/>
            <person name="Lipzen A."/>
            <person name="He G."/>
            <person name="Yan M."/>
            <person name="Ng V."/>
            <person name="Cullen D."/>
            <person name="Martin F."/>
            <person name="Rosso M.-N."/>
            <person name="Henrissat B."/>
            <person name="Hibbett D."/>
            <person name="Martinez A.T."/>
            <person name="Grigoriev I.V."/>
        </authorList>
    </citation>
    <scope>NUCLEOTIDE SEQUENCE</scope>
    <source>
        <strain evidence="2">MF-IS2</strain>
    </source>
</reference>
<proteinExistence type="predicted"/>
<dbReference type="Proteomes" id="UP000807342">
    <property type="component" value="Unassembled WGS sequence"/>
</dbReference>
<dbReference type="EMBL" id="MU152492">
    <property type="protein sequence ID" value="KAF9440482.1"/>
    <property type="molecule type" value="Genomic_DNA"/>
</dbReference>
<feature type="compositionally biased region" description="Polar residues" evidence="1">
    <location>
        <begin position="123"/>
        <end position="133"/>
    </location>
</feature>
<evidence type="ECO:0000256" key="1">
    <source>
        <dbReference type="SAM" id="MobiDB-lite"/>
    </source>
</evidence>
<sequence>MARSGKITKKEARQQKENKIRAHLESLAGPRPAPCDDPLLTNAGKWFAQCHACKKYEWVPSLVNGGELLQHDKAFSLLIVGRLSLAAVPRSAKRLAASAESQSMLPSPPNTPWKKKPPVPIASGSSQSRKQTTQPTNLFAPIAHASEITPFQECSAPSAWIHL</sequence>
<evidence type="ECO:0000313" key="2">
    <source>
        <dbReference type="EMBL" id="KAF9440482.1"/>
    </source>
</evidence>
<accession>A0A9P6BV87</accession>
<organism evidence="2 3">
    <name type="scientific">Macrolepiota fuliginosa MF-IS2</name>
    <dbReference type="NCBI Taxonomy" id="1400762"/>
    <lineage>
        <taxon>Eukaryota</taxon>
        <taxon>Fungi</taxon>
        <taxon>Dikarya</taxon>
        <taxon>Basidiomycota</taxon>
        <taxon>Agaricomycotina</taxon>
        <taxon>Agaricomycetes</taxon>
        <taxon>Agaricomycetidae</taxon>
        <taxon>Agaricales</taxon>
        <taxon>Agaricineae</taxon>
        <taxon>Agaricaceae</taxon>
        <taxon>Macrolepiota</taxon>
    </lineage>
</organism>
<gene>
    <name evidence="2" type="ORF">P691DRAFT_767700</name>
</gene>
<name>A0A9P6BV87_9AGAR</name>
<keyword evidence="3" id="KW-1185">Reference proteome</keyword>
<comment type="caution">
    <text evidence="2">The sequence shown here is derived from an EMBL/GenBank/DDBJ whole genome shotgun (WGS) entry which is preliminary data.</text>
</comment>
<protein>
    <submittedName>
        <fullName evidence="2">Uncharacterized protein</fullName>
    </submittedName>
</protein>
<evidence type="ECO:0000313" key="3">
    <source>
        <dbReference type="Proteomes" id="UP000807342"/>
    </source>
</evidence>
<feature type="region of interest" description="Disordered" evidence="1">
    <location>
        <begin position="97"/>
        <end position="133"/>
    </location>
</feature>
<feature type="non-terminal residue" evidence="2">
    <location>
        <position position="163"/>
    </location>
</feature>